<evidence type="ECO:0000256" key="5">
    <source>
        <dbReference type="RuleBase" id="RU004516"/>
    </source>
</evidence>
<dbReference type="EMBL" id="JBHSWJ010000002">
    <property type="protein sequence ID" value="MFC6713653.1"/>
    <property type="molecule type" value="Genomic_DNA"/>
</dbReference>
<keyword evidence="6" id="KW-0808">Transferase</keyword>
<reference evidence="7" key="1">
    <citation type="journal article" date="2019" name="Int. J. Syst. Evol. Microbiol.">
        <title>The Global Catalogue of Microorganisms (GCM) 10K type strain sequencing project: providing services to taxonomists for standard genome sequencing and annotation.</title>
        <authorList>
            <consortium name="The Broad Institute Genomics Platform"/>
            <consortium name="The Broad Institute Genome Sequencing Center for Infectious Disease"/>
            <person name="Wu L."/>
            <person name="Ma J."/>
        </authorList>
    </citation>
    <scope>NUCLEOTIDE SEQUENCE [LARGE SCALE GENOMIC DNA]</scope>
    <source>
        <strain evidence="7">NBRC 106593</strain>
    </source>
</reference>
<dbReference type="PANTHER" id="PTHR42743">
    <property type="entry name" value="AMINO-ACID AMINOTRANSFERASE"/>
    <property type="match status" value="1"/>
</dbReference>
<dbReference type="InterPro" id="IPR001544">
    <property type="entry name" value="Aminotrans_IV"/>
</dbReference>
<dbReference type="Pfam" id="PF01063">
    <property type="entry name" value="Aminotran_4"/>
    <property type="match status" value="1"/>
</dbReference>
<dbReference type="Gene3D" id="3.30.470.10">
    <property type="match status" value="1"/>
</dbReference>
<dbReference type="InterPro" id="IPR043132">
    <property type="entry name" value="BCAT-like_C"/>
</dbReference>
<keyword evidence="3 5" id="KW-0663">Pyridoxal phosphate</keyword>
<comment type="cofactor">
    <cofactor evidence="1 5">
        <name>pyridoxal 5'-phosphate</name>
        <dbReference type="ChEBI" id="CHEBI:597326"/>
    </cofactor>
</comment>
<evidence type="ECO:0000256" key="4">
    <source>
        <dbReference type="RuleBase" id="RU004106"/>
    </source>
</evidence>
<dbReference type="Gene3D" id="3.20.10.10">
    <property type="entry name" value="D-amino Acid Aminotransferase, subunit A, domain 2"/>
    <property type="match status" value="1"/>
</dbReference>
<dbReference type="InterPro" id="IPR043131">
    <property type="entry name" value="BCAT-like_N"/>
</dbReference>
<dbReference type="PANTHER" id="PTHR42743:SF11">
    <property type="entry name" value="AMINODEOXYCHORISMATE LYASE"/>
    <property type="match status" value="1"/>
</dbReference>
<sequence length="280" mass="28994">MRVWVNGRIVGDEPSLNALDHGVTVGDGVFETCKIVDSGVFALQRHYERLDRSLQAMGLPAADRGILDEAIGAVLQQPITFGRLRYTVTAGVGPMGSDRGDAPLSYVVAAAEATPFPPTAKVVVVPWTRNERGALAGVKSTSYGENVLALARAKAAGGSEAIFANTRGELCEGTGSNIFVVIDGVAVTPPLSSGALAGITRGIVLEAAAAAGIPAAERELPIDVLDSADEIFLTSTTRDIQPVHAVGDHAIAAPGPVTSRLQAAFAEVSREMGVTRFAPV</sequence>
<protein>
    <submittedName>
        <fullName evidence="6">Aminotransferase class IV</fullName>
    </submittedName>
</protein>
<proteinExistence type="inferred from homology"/>
<dbReference type="RefSeq" id="WP_377825393.1">
    <property type="nucleotide sequence ID" value="NZ_JBHSWJ010000002.1"/>
</dbReference>
<accession>A0ABW2ARC8</accession>
<gene>
    <name evidence="6" type="ORF">ACFQBT_07320</name>
</gene>
<dbReference type="InterPro" id="IPR050571">
    <property type="entry name" value="Class-IV_PLP-Dep_Aminotrnsfr"/>
</dbReference>
<keyword evidence="6" id="KW-0032">Aminotransferase</keyword>
<evidence type="ECO:0000313" key="7">
    <source>
        <dbReference type="Proteomes" id="UP001596356"/>
    </source>
</evidence>
<evidence type="ECO:0000256" key="1">
    <source>
        <dbReference type="ARBA" id="ARBA00001933"/>
    </source>
</evidence>
<dbReference type="InterPro" id="IPR018300">
    <property type="entry name" value="Aminotrans_IV_CS"/>
</dbReference>
<comment type="caution">
    <text evidence="6">The sequence shown here is derived from an EMBL/GenBank/DDBJ whole genome shotgun (WGS) entry which is preliminary data.</text>
</comment>
<dbReference type="SUPFAM" id="SSF56752">
    <property type="entry name" value="D-aminoacid aminotransferase-like PLP-dependent enzymes"/>
    <property type="match status" value="1"/>
</dbReference>
<dbReference type="PROSITE" id="PS00770">
    <property type="entry name" value="AA_TRANSFER_CLASS_4"/>
    <property type="match status" value="1"/>
</dbReference>
<dbReference type="GO" id="GO:0008483">
    <property type="term" value="F:transaminase activity"/>
    <property type="evidence" value="ECO:0007669"/>
    <property type="project" value="UniProtKB-KW"/>
</dbReference>
<evidence type="ECO:0000256" key="3">
    <source>
        <dbReference type="ARBA" id="ARBA00022898"/>
    </source>
</evidence>
<comment type="similarity">
    <text evidence="2 4">Belongs to the class-IV pyridoxal-phosphate-dependent aminotransferase family.</text>
</comment>
<evidence type="ECO:0000256" key="2">
    <source>
        <dbReference type="ARBA" id="ARBA00009320"/>
    </source>
</evidence>
<dbReference type="Proteomes" id="UP001596356">
    <property type="component" value="Unassembled WGS sequence"/>
</dbReference>
<evidence type="ECO:0000313" key="6">
    <source>
        <dbReference type="EMBL" id="MFC6713653.1"/>
    </source>
</evidence>
<dbReference type="InterPro" id="IPR036038">
    <property type="entry name" value="Aminotransferase-like"/>
</dbReference>
<organism evidence="6 7">
    <name type="scientific">Branchiibius cervicis</name>
    <dbReference type="NCBI Taxonomy" id="908252"/>
    <lineage>
        <taxon>Bacteria</taxon>
        <taxon>Bacillati</taxon>
        <taxon>Actinomycetota</taxon>
        <taxon>Actinomycetes</taxon>
        <taxon>Micrococcales</taxon>
        <taxon>Dermacoccaceae</taxon>
        <taxon>Branchiibius</taxon>
    </lineage>
</organism>
<keyword evidence="7" id="KW-1185">Reference proteome</keyword>
<name>A0ABW2ARC8_9MICO</name>